<evidence type="ECO:0000313" key="5">
    <source>
        <dbReference type="EMBL" id="MBD0834169.1"/>
    </source>
</evidence>
<dbReference type="InterPro" id="IPR023296">
    <property type="entry name" value="Glyco_hydro_beta-prop_sf"/>
</dbReference>
<gene>
    <name evidence="5" type="ORF">ICJ84_01845</name>
</gene>
<dbReference type="Gene3D" id="2.115.10.20">
    <property type="entry name" value="Glycosyl hydrolase domain, family 43"/>
    <property type="match status" value="1"/>
</dbReference>
<comment type="similarity">
    <text evidence="1 4">Belongs to the glycosyl hydrolase 43 family.</text>
</comment>
<evidence type="ECO:0000256" key="3">
    <source>
        <dbReference type="ARBA" id="ARBA00023295"/>
    </source>
</evidence>
<reference evidence="5" key="2">
    <citation type="submission" date="2020-09" db="EMBL/GenBank/DDBJ databases">
        <authorList>
            <person name="Wu Z."/>
        </authorList>
    </citation>
    <scope>NUCLEOTIDE SEQUENCE</scope>
    <source>
        <strain evidence="5">SC17</strain>
    </source>
</reference>
<protein>
    <submittedName>
        <fullName evidence="5">Family 43 glycosylhydrolase</fullName>
    </submittedName>
</protein>
<name>A0A8J6Q4C8_9FLAO</name>
<dbReference type="EMBL" id="JACVXC010000001">
    <property type="protein sequence ID" value="MBD0834169.1"/>
    <property type="molecule type" value="Genomic_DNA"/>
</dbReference>
<keyword evidence="3 4" id="KW-0326">Glycosidase</keyword>
<sequence length="534" mass="60788">MLKIEFITIKKLLSSSILLMNLIVYAQFKNIKNDTFWNTVDGKPIYSQGGGIFIFPNPKTGEDTYYWYGAYYKEAELYRKDPSYTQPKDNFVAVTCYSSKDLVNWTFENSVLEKAEALSYDKNTRWMGRLGVVYVPEMKQYALFIQHNAGVLIALSDVPNGNFKWHRRLDMTEMIGTSNTGDQTVFTDYDTGKSYLVYSYGRGRNKIYISEIGIKNGKVDLLDCTQIYKGKGREGNCMFKYNNKYYVFASNLYGWDSSYAYYLVAENIKGPYTPTNEMLVTPGCMDDFAHITQTGFFINVKGSKQETVVYCGDRWANFAGNGLGYNQWMPLSFEDDTPVFNSLNSWNLNASTGEWQIASDNNYVKNSSFEADRRAIPSPEKPIQEHITGWITQVYQGNAILVGDSESPQINYFNTQEDRKHVIGEKSLNIEDKVDFKRNVFQFIESTPTVELPDGVYTLTAKIKTNGNFKILNMYAESGGFEKHVSITNKTGNWSTITLNNIEVKNGKVEIGFYADGQAGANCQIDDISFMKTH</sequence>
<proteinExistence type="inferred from homology"/>
<dbReference type="PANTHER" id="PTHR22925">
    <property type="entry name" value="GLYCOSYL HYDROLASE 43 FAMILY MEMBER"/>
    <property type="match status" value="1"/>
</dbReference>
<evidence type="ECO:0000256" key="1">
    <source>
        <dbReference type="ARBA" id="ARBA00009865"/>
    </source>
</evidence>
<accession>A0A8J6Q4C8</accession>
<dbReference type="InterPro" id="IPR006710">
    <property type="entry name" value="Glyco_hydro_43"/>
</dbReference>
<comment type="caution">
    <text evidence="5">The sequence shown here is derived from an EMBL/GenBank/DDBJ whole genome shotgun (WGS) entry which is preliminary data.</text>
</comment>
<dbReference type="Gene3D" id="2.60.120.260">
    <property type="entry name" value="Galactose-binding domain-like"/>
    <property type="match status" value="1"/>
</dbReference>
<evidence type="ECO:0000256" key="2">
    <source>
        <dbReference type="ARBA" id="ARBA00022801"/>
    </source>
</evidence>
<evidence type="ECO:0000256" key="4">
    <source>
        <dbReference type="RuleBase" id="RU361187"/>
    </source>
</evidence>
<dbReference type="Pfam" id="PF04616">
    <property type="entry name" value="Glyco_hydro_43"/>
    <property type="match status" value="1"/>
</dbReference>
<evidence type="ECO:0000313" key="6">
    <source>
        <dbReference type="Proteomes" id="UP000602057"/>
    </source>
</evidence>
<keyword evidence="2 4" id="KW-0378">Hydrolase</keyword>
<dbReference type="Proteomes" id="UP000602057">
    <property type="component" value="Unassembled WGS sequence"/>
</dbReference>
<dbReference type="SUPFAM" id="SSF75005">
    <property type="entry name" value="Arabinanase/levansucrase/invertase"/>
    <property type="match status" value="1"/>
</dbReference>
<dbReference type="CDD" id="cd18823">
    <property type="entry name" value="GH43_RcAra43A-like"/>
    <property type="match status" value="1"/>
</dbReference>
<dbReference type="AlphaFoldDB" id="A0A8J6Q4C8"/>
<dbReference type="PANTHER" id="PTHR22925:SF3">
    <property type="entry name" value="GLYCOSYL HYDROLASE FAMILY PROTEIN 43"/>
    <property type="match status" value="1"/>
</dbReference>
<organism evidence="5 6">
    <name type="scientific">Aestuariibaculum suncheonense</name>
    <dbReference type="NCBI Taxonomy" id="1028745"/>
    <lineage>
        <taxon>Bacteria</taxon>
        <taxon>Pseudomonadati</taxon>
        <taxon>Bacteroidota</taxon>
        <taxon>Flavobacteriia</taxon>
        <taxon>Flavobacteriales</taxon>
        <taxon>Flavobacteriaceae</taxon>
    </lineage>
</organism>
<keyword evidence="6" id="KW-1185">Reference proteome</keyword>
<dbReference type="GO" id="GO:0004553">
    <property type="term" value="F:hydrolase activity, hydrolyzing O-glycosyl compounds"/>
    <property type="evidence" value="ECO:0007669"/>
    <property type="project" value="InterPro"/>
</dbReference>
<reference evidence="5" key="1">
    <citation type="journal article" date="2013" name="Int. J. Syst. Evol. Microbiol.">
        <title>Aestuariibaculum suncheonense gen. nov., sp. nov., a marine bacterium of the family Flavobacteriaceae isolated from a tidal flat and emended descriptions of the genera Gaetbulibacter and Tamlana.</title>
        <authorList>
            <person name="Jeong S.H."/>
            <person name="Park M.S."/>
            <person name="Jin H.M."/>
            <person name="Lee K."/>
            <person name="Park W."/>
            <person name="Jeon C.O."/>
        </authorList>
    </citation>
    <scope>NUCLEOTIDE SEQUENCE</scope>
    <source>
        <strain evidence="5">SC17</strain>
    </source>
</reference>
<dbReference type="GO" id="GO:0005975">
    <property type="term" value="P:carbohydrate metabolic process"/>
    <property type="evidence" value="ECO:0007669"/>
    <property type="project" value="InterPro"/>
</dbReference>